<dbReference type="PROSITE" id="PS50109">
    <property type="entry name" value="HIS_KIN"/>
    <property type="match status" value="1"/>
</dbReference>
<organism evidence="9 10">
    <name type="scientific">Niastella populi</name>
    <dbReference type="NCBI Taxonomy" id="550983"/>
    <lineage>
        <taxon>Bacteria</taxon>
        <taxon>Pseudomonadati</taxon>
        <taxon>Bacteroidota</taxon>
        <taxon>Chitinophagia</taxon>
        <taxon>Chitinophagales</taxon>
        <taxon>Chitinophagaceae</taxon>
        <taxon>Niastella</taxon>
    </lineage>
</organism>
<dbReference type="PANTHER" id="PTHR43711">
    <property type="entry name" value="TWO-COMPONENT HISTIDINE KINASE"/>
    <property type="match status" value="1"/>
</dbReference>
<comment type="catalytic activity">
    <reaction evidence="1">
        <text>ATP + protein L-histidine = ADP + protein N-phospho-L-histidine.</text>
        <dbReference type="EC" id="2.7.13.3"/>
    </reaction>
</comment>
<dbReference type="InterPro" id="IPR036097">
    <property type="entry name" value="HisK_dim/P_sf"/>
</dbReference>
<evidence type="ECO:0000256" key="2">
    <source>
        <dbReference type="ARBA" id="ARBA00012438"/>
    </source>
</evidence>
<sequence length="474" mass="54292">MTTAALIKPYKLQLRKIFPVIIVLISLSLVGTIYVQYSWLRTMLLNKNEELKGKIERGMHIVGTALMEQKGSLPSLKRYRTRPDFSWPAEQFKMELMNPPTIAQKFTEQEVAEKLNKAFEEQGLHNVKFEFAITSNLNLLSYEIKSRGFLTQVEDTVGDRNLGFYYLLQPPSGSDLENIVPEEIMTVIVPNVKRIVLSDMRWMIIGAIFFTLMIITAFYITVNALLRQKKLSEIKNDFINNMTHEFKTPLATISLAVDALRNDKVAQDREKMNYFSSIIKEENKRMNKHVETILQAAVMDRQEITLNRVPLHVHNLIHEIMDNYQLQLQEKGARAELSLDARFDFIEADQVHFRNLISNLVDNAVKYSKENLLIKIATYNTSHAIGIRIEDNGIGMSKETVRRIFEKFYRAHTGNIHNVKGFGLGLSYVKTVVDAHDGKIKVDSMLGKGSAFTLEIPLFKEKVSAETAGSHRHN</sequence>
<dbReference type="InterPro" id="IPR005467">
    <property type="entry name" value="His_kinase_dom"/>
</dbReference>
<dbReference type="AlphaFoldDB" id="A0A1V9F617"/>
<evidence type="ECO:0000313" key="10">
    <source>
        <dbReference type="Proteomes" id="UP000192276"/>
    </source>
</evidence>
<dbReference type="Pfam" id="PF02518">
    <property type="entry name" value="HATPase_c"/>
    <property type="match status" value="1"/>
</dbReference>
<dbReference type="Proteomes" id="UP000192276">
    <property type="component" value="Unassembled WGS sequence"/>
</dbReference>
<evidence type="ECO:0000256" key="4">
    <source>
        <dbReference type="ARBA" id="ARBA00022679"/>
    </source>
</evidence>
<dbReference type="SMART" id="SM00388">
    <property type="entry name" value="HisKA"/>
    <property type="match status" value="1"/>
</dbReference>
<dbReference type="GO" id="GO:0000155">
    <property type="term" value="F:phosphorelay sensor kinase activity"/>
    <property type="evidence" value="ECO:0007669"/>
    <property type="project" value="InterPro"/>
</dbReference>
<dbReference type="PANTHER" id="PTHR43711:SF1">
    <property type="entry name" value="HISTIDINE KINASE 1"/>
    <property type="match status" value="1"/>
</dbReference>
<name>A0A1V9F617_9BACT</name>
<accession>A0A1V9F617</accession>
<keyword evidence="5 9" id="KW-0418">Kinase</keyword>
<evidence type="ECO:0000256" key="7">
    <source>
        <dbReference type="SAM" id="Phobius"/>
    </source>
</evidence>
<evidence type="ECO:0000256" key="6">
    <source>
        <dbReference type="ARBA" id="ARBA00023012"/>
    </source>
</evidence>
<keyword evidence="7" id="KW-0812">Transmembrane</keyword>
<proteinExistence type="predicted"/>
<dbReference type="Pfam" id="PF00512">
    <property type="entry name" value="HisKA"/>
    <property type="match status" value="1"/>
</dbReference>
<dbReference type="SUPFAM" id="SSF55874">
    <property type="entry name" value="ATPase domain of HSP90 chaperone/DNA topoisomerase II/histidine kinase"/>
    <property type="match status" value="1"/>
</dbReference>
<dbReference type="PRINTS" id="PR00344">
    <property type="entry name" value="BCTRLSENSOR"/>
</dbReference>
<feature type="domain" description="Histidine kinase" evidence="8">
    <location>
        <begin position="241"/>
        <end position="460"/>
    </location>
</feature>
<dbReference type="EC" id="2.7.13.3" evidence="2"/>
<dbReference type="EMBL" id="LWBP01000210">
    <property type="protein sequence ID" value="OQP53691.1"/>
    <property type="molecule type" value="Genomic_DNA"/>
</dbReference>
<dbReference type="SUPFAM" id="SSF47384">
    <property type="entry name" value="Homodimeric domain of signal transducing histidine kinase"/>
    <property type="match status" value="1"/>
</dbReference>
<evidence type="ECO:0000256" key="5">
    <source>
        <dbReference type="ARBA" id="ARBA00022777"/>
    </source>
</evidence>
<dbReference type="InterPro" id="IPR004358">
    <property type="entry name" value="Sig_transdc_His_kin-like_C"/>
</dbReference>
<dbReference type="InterPro" id="IPR050736">
    <property type="entry name" value="Sensor_HK_Regulatory"/>
</dbReference>
<dbReference type="InterPro" id="IPR003594">
    <property type="entry name" value="HATPase_dom"/>
</dbReference>
<dbReference type="OrthoDB" id="9804645at2"/>
<keyword evidence="3" id="KW-0597">Phosphoprotein</keyword>
<keyword evidence="10" id="KW-1185">Reference proteome</keyword>
<feature type="transmembrane region" description="Helical" evidence="7">
    <location>
        <begin position="17"/>
        <end position="37"/>
    </location>
</feature>
<dbReference type="SMART" id="SM00387">
    <property type="entry name" value="HATPase_c"/>
    <property type="match status" value="1"/>
</dbReference>
<dbReference type="InterPro" id="IPR003661">
    <property type="entry name" value="HisK_dim/P_dom"/>
</dbReference>
<protein>
    <recommendedName>
        <fullName evidence="2">histidine kinase</fullName>
        <ecNumber evidence="2">2.7.13.3</ecNumber>
    </recommendedName>
</protein>
<keyword evidence="6" id="KW-0902">Two-component regulatory system</keyword>
<evidence type="ECO:0000256" key="1">
    <source>
        <dbReference type="ARBA" id="ARBA00000085"/>
    </source>
</evidence>
<dbReference type="FunFam" id="3.30.565.10:FF:000006">
    <property type="entry name" value="Sensor histidine kinase WalK"/>
    <property type="match status" value="1"/>
</dbReference>
<evidence type="ECO:0000256" key="3">
    <source>
        <dbReference type="ARBA" id="ARBA00022553"/>
    </source>
</evidence>
<feature type="transmembrane region" description="Helical" evidence="7">
    <location>
        <begin position="202"/>
        <end position="226"/>
    </location>
</feature>
<reference evidence="10" key="1">
    <citation type="submission" date="2016-04" db="EMBL/GenBank/DDBJ databases">
        <authorList>
            <person name="Chen L."/>
            <person name="Zhuang W."/>
            <person name="Wang G."/>
        </authorList>
    </citation>
    <scope>NUCLEOTIDE SEQUENCE [LARGE SCALE GENOMIC DNA]</scope>
    <source>
        <strain evidence="10">208</strain>
    </source>
</reference>
<evidence type="ECO:0000313" key="9">
    <source>
        <dbReference type="EMBL" id="OQP53691.1"/>
    </source>
</evidence>
<dbReference type="CDD" id="cd00082">
    <property type="entry name" value="HisKA"/>
    <property type="match status" value="1"/>
</dbReference>
<dbReference type="InterPro" id="IPR036890">
    <property type="entry name" value="HATPase_C_sf"/>
</dbReference>
<keyword evidence="4" id="KW-0808">Transferase</keyword>
<keyword evidence="7" id="KW-1133">Transmembrane helix</keyword>
<dbReference type="STRING" id="550983.A4R26_06910"/>
<keyword evidence="7" id="KW-0472">Membrane</keyword>
<dbReference type="Gene3D" id="1.10.287.130">
    <property type="match status" value="1"/>
</dbReference>
<gene>
    <name evidence="9" type="ORF">A4R26_06910</name>
</gene>
<dbReference type="CDD" id="cd00075">
    <property type="entry name" value="HATPase"/>
    <property type="match status" value="1"/>
</dbReference>
<comment type="caution">
    <text evidence="9">The sequence shown here is derived from an EMBL/GenBank/DDBJ whole genome shotgun (WGS) entry which is preliminary data.</text>
</comment>
<evidence type="ECO:0000259" key="8">
    <source>
        <dbReference type="PROSITE" id="PS50109"/>
    </source>
</evidence>
<dbReference type="Gene3D" id="3.30.565.10">
    <property type="entry name" value="Histidine kinase-like ATPase, C-terminal domain"/>
    <property type="match status" value="1"/>
</dbReference>